<dbReference type="PROSITE" id="PS50090">
    <property type="entry name" value="MYB_LIKE"/>
    <property type="match status" value="2"/>
</dbReference>
<sequence>MGRTPCCEKEGIKRGRWTSEEDETLIKYIQLNGEGSWRSLPKNAGLLRCGKSCRLRWINYLRGDLKRGNITAEEEEMIVKLHGSLGNRWSVIASHLPGRTDNEIKNYWNSHLSRKVYRFFRAIPFLRRKMLQRIEFLGSGAVDSCGVLSIHDQEEAGKILADSSVENAKRNETEDEFLSLNSSETVGLYSNGDHMELGCVGDDGDEMLLWLWDDQEDHC</sequence>
<evidence type="ECO:0000313" key="10">
    <source>
        <dbReference type="Proteomes" id="UP001177003"/>
    </source>
</evidence>
<dbReference type="InterPro" id="IPR017930">
    <property type="entry name" value="Myb_dom"/>
</dbReference>
<keyword evidence="6" id="KW-0539">Nucleus</keyword>
<dbReference type="PANTHER" id="PTHR47999">
    <property type="entry name" value="TRANSCRIPTION FACTOR MYB8-RELATED-RELATED"/>
    <property type="match status" value="1"/>
</dbReference>
<dbReference type="SMART" id="SM00717">
    <property type="entry name" value="SANT"/>
    <property type="match status" value="2"/>
</dbReference>
<dbReference type="GO" id="GO:0043565">
    <property type="term" value="F:sequence-specific DNA binding"/>
    <property type="evidence" value="ECO:0007669"/>
    <property type="project" value="UniProtKB-ARBA"/>
</dbReference>
<keyword evidence="5" id="KW-0804">Transcription</keyword>
<proteinExistence type="predicted"/>
<dbReference type="PANTHER" id="PTHR47999:SF91">
    <property type="entry name" value="TRANSCRIPTION FACTOR MYB111"/>
    <property type="match status" value="1"/>
</dbReference>
<comment type="subcellular location">
    <subcellularLocation>
        <location evidence="1">Nucleus</location>
    </subcellularLocation>
</comment>
<keyword evidence="4" id="KW-0238">DNA-binding</keyword>
<feature type="domain" description="HTH myb-type" evidence="8">
    <location>
        <begin position="9"/>
        <end position="61"/>
    </location>
</feature>
<reference evidence="9" key="1">
    <citation type="submission" date="2023-04" db="EMBL/GenBank/DDBJ databases">
        <authorList>
            <person name="Vijverberg K."/>
            <person name="Xiong W."/>
            <person name="Schranz E."/>
        </authorList>
    </citation>
    <scope>NUCLEOTIDE SEQUENCE</scope>
</reference>
<dbReference type="EMBL" id="OX465082">
    <property type="protein sequence ID" value="CAI9291950.1"/>
    <property type="molecule type" value="Genomic_DNA"/>
</dbReference>
<keyword evidence="10" id="KW-1185">Reference proteome</keyword>
<dbReference type="AlphaFoldDB" id="A0AA35ZG30"/>
<keyword evidence="2" id="KW-0677">Repeat</keyword>
<dbReference type="FunFam" id="1.10.10.60:FF:000121">
    <property type="entry name" value="Myb transcription factor"/>
    <property type="match status" value="1"/>
</dbReference>
<gene>
    <name evidence="9" type="ORF">LSALG_LOCUS31056</name>
</gene>
<evidence type="ECO:0000256" key="4">
    <source>
        <dbReference type="ARBA" id="ARBA00023125"/>
    </source>
</evidence>
<name>A0AA35ZG30_LACSI</name>
<evidence type="ECO:0000259" key="7">
    <source>
        <dbReference type="PROSITE" id="PS50090"/>
    </source>
</evidence>
<dbReference type="InterPro" id="IPR009057">
    <property type="entry name" value="Homeodomain-like_sf"/>
</dbReference>
<dbReference type="GO" id="GO:0005634">
    <property type="term" value="C:nucleus"/>
    <property type="evidence" value="ECO:0007669"/>
    <property type="project" value="UniProtKB-SubCell"/>
</dbReference>
<keyword evidence="3" id="KW-0805">Transcription regulation</keyword>
<evidence type="ECO:0000256" key="3">
    <source>
        <dbReference type="ARBA" id="ARBA00023015"/>
    </source>
</evidence>
<dbReference type="InterPro" id="IPR001005">
    <property type="entry name" value="SANT/Myb"/>
</dbReference>
<evidence type="ECO:0000259" key="8">
    <source>
        <dbReference type="PROSITE" id="PS51294"/>
    </source>
</evidence>
<organism evidence="9 10">
    <name type="scientific">Lactuca saligna</name>
    <name type="common">Willowleaf lettuce</name>
    <dbReference type="NCBI Taxonomy" id="75948"/>
    <lineage>
        <taxon>Eukaryota</taxon>
        <taxon>Viridiplantae</taxon>
        <taxon>Streptophyta</taxon>
        <taxon>Embryophyta</taxon>
        <taxon>Tracheophyta</taxon>
        <taxon>Spermatophyta</taxon>
        <taxon>Magnoliopsida</taxon>
        <taxon>eudicotyledons</taxon>
        <taxon>Gunneridae</taxon>
        <taxon>Pentapetalae</taxon>
        <taxon>asterids</taxon>
        <taxon>campanulids</taxon>
        <taxon>Asterales</taxon>
        <taxon>Asteraceae</taxon>
        <taxon>Cichorioideae</taxon>
        <taxon>Cichorieae</taxon>
        <taxon>Lactucinae</taxon>
        <taxon>Lactuca</taxon>
    </lineage>
</organism>
<dbReference type="FunFam" id="1.10.10.60:FF:000231">
    <property type="entry name" value="Myb transcription factor"/>
    <property type="match status" value="1"/>
</dbReference>
<evidence type="ECO:0000313" key="9">
    <source>
        <dbReference type="EMBL" id="CAI9291950.1"/>
    </source>
</evidence>
<dbReference type="SUPFAM" id="SSF46689">
    <property type="entry name" value="Homeodomain-like"/>
    <property type="match status" value="1"/>
</dbReference>
<dbReference type="Proteomes" id="UP001177003">
    <property type="component" value="Chromosome 6"/>
</dbReference>
<evidence type="ECO:0000256" key="2">
    <source>
        <dbReference type="ARBA" id="ARBA00022737"/>
    </source>
</evidence>
<accession>A0AA35ZG30</accession>
<dbReference type="Gene3D" id="1.10.10.60">
    <property type="entry name" value="Homeodomain-like"/>
    <property type="match status" value="2"/>
</dbReference>
<feature type="domain" description="Myb-like" evidence="7">
    <location>
        <begin position="62"/>
        <end position="112"/>
    </location>
</feature>
<feature type="domain" description="HTH myb-type" evidence="8">
    <location>
        <begin position="62"/>
        <end position="116"/>
    </location>
</feature>
<dbReference type="GO" id="GO:0045893">
    <property type="term" value="P:positive regulation of DNA-templated transcription"/>
    <property type="evidence" value="ECO:0007669"/>
    <property type="project" value="UniProtKB-ARBA"/>
</dbReference>
<dbReference type="GO" id="GO:0006950">
    <property type="term" value="P:response to stress"/>
    <property type="evidence" value="ECO:0007669"/>
    <property type="project" value="UniProtKB-ARBA"/>
</dbReference>
<dbReference type="GO" id="GO:0046148">
    <property type="term" value="P:pigment biosynthetic process"/>
    <property type="evidence" value="ECO:0007669"/>
    <property type="project" value="UniProtKB-ARBA"/>
</dbReference>
<evidence type="ECO:0000256" key="6">
    <source>
        <dbReference type="ARBA" id="ARBA00023242"/>
    </source>
</evidence>
<protein>
    <submittedName>
        <fullName evidence="9">Uncharacterized protein</fullName>
    </submittedName>
</protein>
<dbReference type="InterPro" id="IPR015495">
    <property type="entry name" value="Myb_TF_plants"/>
</dbReference>
<dbReference type="Pfam" id="PF00249">
    <property type="entry name" value="Myb_DNA-binding"/>
    <property type="match status" value="2"/>
</dbReference>
<dbReference type="CDD" id="cd00167">
    <property type="entry name" value="SANT"/>
    <property type="match status" value="2"/>
</dbReference>
<feature type="domain" description="Myb-like" evidence="7">
    <location>
        <begin position="9"/>
        <end position="61"/>
    </location>
</feature>
<evidence type="ECO:0000256" key="1">
    <source>
        <dbReference type="ARBA" id="ARBA00004123"/>
    </source>
</evidence>
<dbReference type="PROSITE" id="PS51294">
    <property type="entry name" value="HTH_MYB"/>
    <property type="match status" value="2"/>
</dbReference>
<evidence type="ECO:0000256" key="5">
    <source>
        <dbReference type="ARBA" id="ARBA00023163"/>
    </source>
</evidence>